<evidence type="ECO:0000256" key="4">
    <source>
        <dbReference type="ARBA" id="ARBA00012513"/>
    </source>
</evidence>
<dbReference type="InterPro" id="IPR008266">
    <property type="entry name" value="Tyr_kinase_AS"/>
</dbReference>
<organism evidence="20 21">
    <name type="scientific">Byssochlamys spectabilis</name>
    <name type="common">Paecilomyces variotii</name>
    <dbReference type="NCBI Taxonomy" id="264951"/>
    <lineage>
        <taxon>Eukaryota</taxon>
        <taxon>Fungi</taxon>
        <taxon>Dikarya</taxon>
        <taxon>Ascomycota</taxon>
        <taxon>Pezizomycotina</taxon>
        <taxon>Eurotiomycetes</taxon>
        <taxon>Eurotiomycetidae</taxon>
        <taxon>Eurotiales</taxon>
        <taxon>Thermoascaceae</taxon>
        <taxon>Paecilomyces</taxon>
    </lineage>
</organism>
<dbReference type="VEuPathDB" id="FungiDB:C8Q69DRAFT_495392"/>
<evidence type="ECO:0000256" key="11">
    <source>
        <dbReference type="ARBA" id="ARBA00022840"/>
    </source>
</evidence>
<evidence type="ECO:0000256" key="14">
    <source>
        <dbReference type="ARBA" id="ARBA00033194"/>
    </source>
</evidence>
<comment type="catalytic activity">
    <reaction evidence="16">
        <text>L-seryl-[protein] + ATP = O-phospho-L-seryl-[protein] + ADP + H(+)</text>
        <dbReference type="Rhea" id="RHEA:17989"/>
        <dbReference type="Rhea" id="RHEA-COMP:9863"/>
        <dbReference type="Rhea" id="RHEA-COMP:11604"/>
        <dbReference type="ChEBI" id="CHEBI:15378"/>
        <dbReference type="ChEBI" id="CHEBI:29999"/>
        <dbReference type="ChEBI" id="CHEBI:30616"/>
        <dbReference type="ChEBI" id="CHEBI:83421"/>
        <dbReference type="ChEBI" id="CHEBI:456216"/>
        <dbReference type="EC" id="2.7.11.1"/>
    </reaction>
</comment>
<name>A0A443I817_BYSSP</name>
<evidence type="ECO:0000256" key="1">
    <source>
        <dbReference type="ARBA" id="ARBA00003747"/>
    </source>
</evidence>
<keyword evidence="10 20" id="KW-0418">Kinase</keyword>
<dbReference type="InterPro" id="IPR017441">
    <property type="entry name" value="Protein_kinase_ATP_BS"/>
</dbReference>
<evidence type="ECO:0000256" key="16">
    <source>
        <dbReference type="ARBA" id="ARBA00048679"/>
    </source>
</evidence>
<evidence type="ECO:0000256" key="12">
    <source>
        <dbReference type="ARBA" id="ARBA00022895"/>
    </source>
</evidence>
<feature type="region of interest" description="Disordered" evidence="18">
    <location>
        <begin position="481"/>
        <end position="509"/>
    </location>
</feature>
<evidence type="ECO:0000256" key="9">
    <source>
        <dbReference type="ARBA" id="ARBA00022741"/>
    </source>
</evidence>
<feature type="binding site" evidence="17">
    <location>
        <position position="158"/>
    </location>
    <ligand>
        <name>ATP</name>
        <dbReference type="ChEBI" id="CHEBI:30616"/>
    </ligand>
</feature>
<reference evidence="20 21" key="1">
    <citation type="journal article" date="2018" name="Front. Microbiol.">
        <title>Genomic and genetic insights into a cosmopolitan fungus, Paecilomyces variotii (Eurotiales).</title>
        <authorList>
            <person name="Urquhart A.S."/>
            <person name="Mondo S.J."/>
            <person name="Makela M.R."/>
            <person name="Hane J.K."/>
            <person name="Wiebenga A."/>
            <person name="He G."/>
            <person name="Mihaltcheva S."/>
            <person name="Pangilinan J."/>
            <person name="Lipzen A."/>
            <person name="Barry K."/>
            <person name="de Vries R.P."/>
            <person name="Grigoriev I.V."/>
            <person name="Idnurm A."/>
        </authorList>
    </citation>
    <scope>NUCLEOTIDE SEQUENCE [LARGE SCALE GENOMIC DNA]</scope>
    <source>
        <strain evidence="20 21">CBS 101075</strain>
    </source>
</reference>
<evidence type="ECO:0000256" key="18">
    <source>
        <dbReference type="SAM" id="MobiDB-lite"/>
    </source>
</evidence>
<evidence type="ECO:0000256" key="5">
    <source>
        <dbReference type="ARBA" id="ARBA00013948"/>
    </source>
</evidence>
<dbReference type="Pfam" id="PF07714">
    <property type="entry name" value="PK_Tyr_Ser-Thr"/>
    <property type="match status" value="1"/>
</dbReference>
<dbReference type="PANTHER" id="PTHR24361">
    <property type="entry name" value="MITOGEN-ACTIVATED KINASE KINASE KINASE"/>
    <property type="match status" value="1"/>
</dbReference>
<evidence type="ECO:0000256" key="17">
    <source>
        <dbReference type="PROSITE-ProRule" id="PRU10141"/>
    </source>
</evidence>
<gene>
    <name evidence="20" type="ORF">C8Q69DRAFT_495392</name>
</gene>
<dbReference type="GeneID" id="39601507"/>
<feature type="compositionally biased region" description="Polar residues" evidence="18">
    <location>
        <begin position="496"/>
        <end position="509"/>
    </location>
</feature>
<keyword evidence="9 17" id="KW-0547">Nucleotide-binding</keyword>
<evidence type="ECO:0000256" key="10">
    <source>
        <dbReference type="ARBA" id="ARBA00022777"/>
    </source>
</evidence>
<evidence type="ECO:0000313" key="20">
    <source>
        <dbReference type="EMBL" id="RWR00136.1"/>
    </source>
</evidence>
<dbReference type="PANTHER" id="PTHR24361:SF433">
    <property type="entry name" value="PROTEIN KINASE DOMAIN-CONTAINING PROTEIN"/>
    <property type="match status" value="1"/>
</dbReference>
<dbReference type="STRING" id="264951.A0A443I817"/>
<dbReference type="AlphaFoldDB" id="A0A443I817"/>
<comment type="subunit">
    <text evidence="3">Component of the EKC/KEOPS complex composed of at least BUD32, CGI121, GON7, KAE1 and PCC1; the whole complex dimerizes.</text>
</comment>
<accession>A0A443I817</accession>
<dbReference type="PROSITE" id="PS00109">
    <property type="entry name" value="PROTEIN_KINASE_TYR"/>
    <property type="match status" value="1"/>
</dbReference>
<dbReference type="EMBL" id="RCNU01000001">
    <property type="protein sequence ID" value="RWR00136.1"/>
    <property type="molecule type" value="Genomic_DNA"/>
</dbReference>
<proteinExistence type="predicted"/>
<dbReference type="RefSeq" id="XP_028489780.1">
    <property type="nucleotide sequence ID" value="XM_028632230.1"/>
</dbReference>
<evidence type="ECO:0000256" key="7">
    <source>
        <dbReference type="ARBA" id="ARBA00022527"/>
    </source>
</evidence>
<keyword evidence="12" id="KW-0158">Chromosome</keyword>
<dbReference type="GO" id="GO:0004674">
    <property type="term" value="F:protein serine/threonine kinase activity"/>
    <property type="evidence" value="ECO:0007669"/>
    <property type="project" value="UniProtKB-KW"/>
</dbReference>
<comment type="catalytic activity">
    <reaction evidence="15">
        <text>L-threonyl-[protein] + ATP = O-phospho-L-threonyl-[protein] + ADP + H(+)</text>
        <dbReference type="Rhea" id="RHEA:46608"/>
        <dbReference type="Rhea" id="RHEA-COMP:11060"/>
        <dbReference type="Rhea" id="RHEA-COMP:11605"/>
        <dbReference type="ChEBI" id="CHEBI:15378"/>
        <dbReference type="ChEBI" id="CHEBI:30013"/>
        <dbReference type="ChEBI" id="CHEBI:30616"/>
        <dbReference type="ChEBI" id="CHEBI:61977"/>
        <dbReference type="ChEBI" id="CHEBI:456216"/>
        <dbReference type="EC" id="2.7.11.1"/>
    </reaction>
</comment>
<dbReference type="EC" id="2.7.11.1" evidence="4"/>
<evidence type="ECO:0000256" key="6">
    <source>
        <dbReference type="ARBA" id="ARBA00019973"/>
    </source>
</evidence>
<keyword evidence="8" id="KW-0808">Transferase</keyword>
<evidence type="ECO:0000256" key="3">
    <source>
        <dbReference type="ARBA" id="ARBA00011534"/>
    </source>
</evidence>
<comment type="caution">
    <text evidence="20">The sequence shown here is derived from an EMBL/GenBank/DDBJ whole genome shotgun (WGS) entry which is preliminary data.</text>
</comment>
<dbReference type="InterPro" id="IPR000719">
    <property type="entry name" value="Prot_kinase_dom"/>
</dbReference>
<evidence type="ECO:0000256" key="2">
    <source>
        <dbReference type="ARBA" id="ARBA00004574"/>
    </source>
</evidence>
<evidence type="ECO:0000313" key="21">
    <source>
        <dbReference type="Proteomes" id="UP000283841"/>
    </source>
</evidence>
<dbReference type="InterPro" id="IPR001245">
    <property type="entry name" value="Ser-Thr/Tyr_kinase_cat_dom"/>
</dbReference>
<keyword evidence="11 17" id="KW-0067">ATP-binding</keyword>
<evidence type="ECO:0000256" key="13">
    <source>
        <dbReference type="ARBA" id="ARBA00030980"/>
    </source>
</evidence>
<dbReference type="PROSITE" id="PS00107">
    <property type="entry name" value="PROTEIN_KINASE_ATP"/>
    <property type="match status" value="1"/>
</dbReference>
<keyword evidence="12" id="KW-0779">Telomere</keyword>
<dbReference type="GO" id="GO:0005524">
    <property type="term" value="F:ATP binding"/>
    <property type="evidence" value="ECO:0007669"/>
    <property type="project" value="UniProtKB-UniRule"/>
</dbReference>
<comment type="function">
    <text evidence="1">Component of the EKC/KEOPS complex that is required for the formation of a threonylcarbamoyl group on adenosine at position 37 (t(6)A37) in tRNAs that read codons beginning with adenine. The complex is probably involved in the transfer of the threonylcarbamoyl moiety of threonylcarbamoyl-AMP (TC-AMP) to the N6 group of A37. BUD32 has ATPase activity in the context of the EKC/KEOPS complex and likely plays a supporting role to the catalytic subunit KAE1. The EKC/KEOPS complex also promotes both telomere uncapping and telomere elongation. The complex is required for efficient recruitment of transcriptional coactivators.</text>
</comment>
<dbReference type="InterPro" id="IPR011009">
    <property type="entry name" value="Kinase-like_dom_sf"/>
</dbReference>
<dbReference type="SMART" id="SM00220">
    <property type="entry name" value="S_TKc"/>
    <property type="match status" value="1"/>
</dbReference>
<dbReference type="Gene3D" id="1.10.510.10">
    <property type="entry name" value="Transferase(Phosphotransferase) domain 1"/>
    <property type="match status" value="1"/>
</dbReference>
<protein>
    <recommendedName>
        <fullName evidence="6">EKC/KEOPS complex subunit BUD32</fullName>
        <ecNumber evidence="4">2.7.11.1</ecNumber>
    </recommendedName>
    <alternativeName>
        <fullName evidence="13 14">Atypical Serine/threonine protein kinase BUD32</fullName>
    </alternativeName>
    <alternativeName>
        <fullName evidence="5">EKC/KEOPS complex subunit bud32</fullName>
    </alternativeName>
</protein>
<dbReference type="PROSITE" id="PS50011">
    <property type="entry name" value="PROTEIN_KINASE_DOM"/>
    <property type="match status" value="1"/>
</dbReference>
<comment type="subcellular location">
    <subcellularLocation>
        <location evidence="2">Chromosome</location>
        <location evidence="2">Telomere</location>
    </subcellularLocation>
</comment>
<dbReference type="InterPro" id="IPR053235">
    <property type="entry name" value="Ser_Thr_kinase"/>
</dbReference>
<evidence type="ECO:0000256" key="15">
    <source>
        <dbReference type="ARBA" id="ARBA00047899"/>
    </source>
</evidence>
<keyword evidence="21" id="KW-1185">Reference proteome</keyword>
<keyword evidence="7" id="KW-0723">Serine/threonine-protein kinase</keyword>
<sequence>MDRSTEMDTTEERFSGSASYRYVDGWTNKFATNIHSLMAPSRCGEDHSHLHRVFRERAKEGAIYGELSRCDCDFMVPSQDWARTDSGMYQNHIRTHGNKEEAAKNMQHHGYLLRSLCPEIHKRLEVYGCIGSGSHGVVFAAREKYPEDPQNVKHYALKVEPHMTQMEAIARGRGPTMACWDDVGGNIRYIPTEAMMMRFVTGSRRFPVIESVYTHDLYQTTIMSAAAVDYDPRRETRTSDDDEDYFPSFLGAQLIEGKTPLLSEVEVCKVAWQMLQAMMYLMDMNMSHDDLSHHNYVVDEYLNIQILDFGLMIFALDGEHDFQVTRWAWLPYQEYQISPELAIELSKEMWKEGQYDVEEERIVYLPHDARVEHLWKFGCIVYDLLHGYSAWEDRKLDHRIGGIRQWAQKRAESNEESWWRMLERRDRVINEELPIDENLSQDCVDVLRAMFTKEPEKRPTLHELASFPWFQGHWMNEGTFRRPAADFPEDSESTSEESGQTVEMNESWE</sequence>
<dbReference type="SUPFAM" id="SSF56112">
    <property type="entry name" value="Protein kinase-like (PK-like)"/>
    <property type="match status" value="1"/>
</dbReference>
<feature type="domain" description="Protein kinase" evidence="19">
    <location>
        <begin position="124"/>
        <end position="470"/>
    </location>
</feature>
<evidence type="ECO:0000259" key="19">
    <source>
        <dbReference type="PROSITE" id="PS50011"/>
    </source>
</evidence>
<evidence type="ECO:0000256" key="8">
    <source>
        <dbReference type="ARBA" id="ARBA00022679"/>
    </source>
</evidence>
<dbReference type="GO" id="GO:0005737">
    <property type="term" value="C:cytoplasm"/>
    <property type="evidence" value="ECO:0007669"/>
    <property type="project" value="TreeGrafter"/>
</dbReference>
<dbReference type="GO" id="GO:0000781">
    <property type="term" value="C:chromosome, telomeric region"/>
    <property type="evidence" value="ECO:0007669"/>
    <property type="project" value="UniProtKB-SubCell"/>
</dbReference>
<dbReference type="Proteomes" id="UP000283841">
    <property type="component" value="Unassembled WGS sequence"/>
</dbReference>